<evidence type="ECO:0000256" key="1">
    <source>
        <dbReference type="SAM" id="Phobius"/>
    </source>
</evidence>
<dbReference type="Proteomes" id="UP001156940">
    <property type="component" value="Unassembled WGS sequence"/>
</dbReference>
<feature type="transmembrane region" description="Helical" evidence="1">
    <location>
        <begin position="158"/>
        <end position="191"/>
    </location>
</feature>
<proteinExistence type="predicted"/>
<feature type="transmembrane region" description="Helical" evidence="1">
    <location>
        <begin position="197"/>
        <end position="217"/>
    </location>
</feature>
<keyword evidence="1" id="KW-0472">Membrane</keyword>
<feature type="transmembrane region" description="Helical" evidence="1">
    <location>
        <begin position="12"/>
        <end position="31"/>
    </location>
</feature>
<sequence length="478" mass="52880">MMTRPPPDLLRTSSVIAGIGLLSFLIVVTFFPGVMTKDSEAALDQARSLELTDWHPPIMALIWRYLDAIIRGPLLMLVSQALLYAWAVTKLCREGFPRINRLAPAWVTVLAFGLFPPAMALIGMIWKDVWMSGLLLLGLGYLYGITTVTTSAERLRAFASLVVCCLLATAFRHNAVSATAGLLAGGCYFLLPTRDGYLKLLLSCLGGLVIAFALWLANGILVRSVASPTHPTTSILLHDIAGIITNSSDPQDEAAYFLTSHSKVSSRPHAQFMRQLERSYRPSDANGVLRSSRRTNVPFDIVVYDRDHDAAAVRSAWGDLLARNLRAYLAHRLDTFLCLLQLCDIEAWANHSYVLNPSYLGTESSSAAQAKLRHIFLERRLVRLYSPAWWLAVSLVVGAGSLVLGRGRGKVPFFMGLSGLGLSVALFFTAPIESYRYMHWVILLGWTCVFVMMERVLSRMAHRAETARNSAYDERASV</sequence>
<protein>
    <submittedName>
        <fullName evidence="2">Uncharacterized protein</fullName>
    </submittedName>
</protein>
<dbReference type="RefSeq" id="WP_280574015.1">
    <property type="nucleotide sequence ID" value="NZ_JARXRM010000028.1"/>
</dbReference>
<keyword evidence="3" id="KW-1185">Reference proteome</keyword>
<reference evidence="2 3" key="1">
    <citation type="submission" date="2023-04" db="EMBL/GenBank/DDBJ databases">
        <title>Luteimonas endophyticus RD2P54.</title>
        <authorList>
            <person name="Sun J.-Q."/>
        </authorList>
    </citation>
    <scope>NUCLEOTIDE SEQUENCE [LARGE SCALE GENOMIC DNA]</scope>
    <source>
        <strain evidence="2 3">RD2P54</strain>
    </source>
</reference>
<feature type="transmembrane region" description="Helical" evidence="1">
    <location>
        <begin position="68"/>
        <end position="89"/>
    </location>
</feature>
<keyword evidence="1" id="KW-1133">Transmembrane helix</keyword>
<comment type="caution">
    <text evidence="2">The sequence shown here is derived from an EMBL/GenBank/DDBJ whole genome shotgun (WGS) entry which is preliminary data.</text>
</comment>
<feature type="transmembrane region" description="Helical" evidence="1">
    <location>
        <begin position="388"/>
        <end position="405"/>
    </location>
</feature>
<organism evidence="2 3">
    <name type="scientific">Luteimonas endophytica</name>
    <dbReference type="NCBI Taxonomy" id="3042023"/>
    <lineage>
        <taxon>Bacteria</taxon>
        <taxon>Pseudomonadati</taxon>
        <taxon>Pseudomonadota</taxon>
        <taxon>Gammaproteobacteria</taxon>
        <taxon>Lysobacterales</taxon>
        <taxon>Lysobacteraceae</taxon>
        <taxon>Luteimonas</taxon>
    </lineage>
</organism>
<gene>
    <name evidence="2" type="ORF">QFW77_08280</name>
</gene>
<feature type="transmembrane region" description="Helical" evidence="1">
    <location>
        <begin position="411"/>
        <end position="430"/>
    </location>
</feature>
<accession>A0ABT6J838</accession>
<feature type="transmembrane region" description="Helical" evidence="1">
    <location>
        <begin position="101"/>
        <end position="123"/>
    </location>
</feature>
<evidence type="ECO:0000313" key="2">
    <source>
        <dbReference type="EMBL" id="MDH5822985.1"/>
    </source>
</evidence>
<feature type="transmembrane region" description="Helical" evidence="1">
    <location>
        <begin position="437"/>
        <end position="453"/>
    </location>
</feature>
<feature type="transmembrane region" description="Helical" evidence="1">
    <location>
        <begin position="129"/>
        <end position="146"/>
    </location>
</feature>
<evidence type="ECO:0000313" key="3">
    <source>
        <dbReference type="Proteomes" id="UP001156940"/>
    </source>
</evidence>
<dbReference type="EMBL" id="JARXRM010000028">
    <property type="protein sequence ID" value="MDH5822985.1"/>
    <property type="molecule type" value="Genomic_DNA"/>
</dbReference>
<name>A0ABT6J838_9GAMM</name>
<keyword evidence="1" id="KW-0812">Transmembrane</keyword>